<feature type="domain" description="Spore germination GerAC-like C-terminal" evidence="9">
    <location>
        <begin position="198"/>
        <end position="355"/>
    </location>
</feature>
<evidence type="ECO:0000256" key="5">
    <source>
        <dbReference type="ARBA" id="ARBA00023136"/>
    </source>
</evidence>
<evidence type="ECO:0000256" key="2">
    <source>
        <dbReference type="ARBA" id="ARBA00007886"/>
    </source>
</evidence>
<keyword evidence="12" id="KW-1185">Reference proteome</keyword>
<evidence type="ECO:0000256" key="7">
    <source>
        <dbReference type="ARBA" id="ARBA00023288"/>
    </source>
</evidence>
<dbReference type="Pfam" id="PF25198">
    <property type="entry name" value="Spore_GerAC_N"/>
    <property type="match status" value="1"/>
</dbReference>
<comment type="caution">
    <text evidence="11">The sequence shown here is derived from an EMBL/GenBank/DDBJ whole genome shotgun (WGS) entry which is preliminary data.</text>
</comment>
<dbReference type="Pfam" id="PF05504">
    <property type="entry name" value="Spore_GerAC"/>
    <property type="match status" value="1"/>
</dbReference>
<feature type="domain" description="Spore germination protein N-terminal" evidence="10">
    <location>
        <begin position="23"/>
        <end position="188"/>
    </location>
</feature>
<keyword evidence="3" id="KW-0309">Germination</keyword>
<dbReference type="GO" id="GO:0016020">
    <property type="term" value="C:membrane"/>
    <property type="evidence" value="ECO:0007669"/>
    <property type="project" value="UniProtKB-SubCell"/>
</dbReference>
<organism evidence="11 12">
    <name type="scientific">Peribacillus deserti</name>
    <dbReference type="NCBI Taxonomy" id="673318"/>
    <lineage>
        <taxon>Bacteria</taxon>
        <taxon>Bacillati</taxon>
        <taxon>Bacillota</taxon>
        <taxon>Bacilli</taxon>
        <taxon>Bacillales</taxon>
        <taxon>Bacillaceae</taxon>
        <taxon>Peribacillus</taxon>
    </lineage>
</organism>
<keyword evidence="7" id="KW-0449">Lipoprotein</keyword>
<evidence type="ECO:0000259" key="10">
    <source>
        <dbReference type="Pfam" id="PF25198"/>
    </source>
</evidence>
<dbReference type="Proteomes" id="UP000234748">
    <property type="component" value="Unassembled WGS sequence"/>
</dbReference>
<evidence type="ECO:0000256" key="8">
    <source>
        <dbReference type="SAM" id="SignalP"/>
    </source>
</evidence>
<evidence type="ECO:0000256" key="1">
    <source>
        <dbReference type="ARBA" id="ARBA00004635"/>
    </source>
</evidence>
<comment type="similarity">
    <text evidence="2">Belongs to the GerABKC lipoprotein family.</text>
</comment>
<evidence type="ECO:0008006" key="13">
    <source>
        <dbReference type="Google" id="ProtNLM"/>
    </source>
</evidence>
<reference evidence="11 12" key="1">
    <citation type="submission" date="2017-11" db="EMBL/GenBank/DDBJ databases">
        <title>Comparitive Functional Genomics of Dry Heat Resistant strains isolated from the Viking Spacecraft.</title>
        <authorList>
            <person name="Seuylemezian A."/>
            <person name="Cooper K."/>
            <person name="Vaishampayan P."/>
        </authorList>
    </citation>
    <scope>NUCLEOTIDE SEQUENCE [LARGE SCALE GENOMIC DNA]</scope>
    <source>
        <strain evidence="11 12">V1-29</strain>
    </source>
</reference>
<dbReference type="InterPro" id="IPR008844">
    <property type="entry name" value="Spore_GerAC-like"/>
</dbReference>
<protein>
    <recommendedName>
        <fullName evidence="13">Ger(X)C family spore germination protein</fullName>
    </recommendedName>
</protein>
<evidence type="ECO:0000313" key="12">
    <source>
        <dbReference type="Proteomes" id="UP000234748"/>
    </source>
</evidence>
<dbReference type="InterPro" id="IPR046953">
    <property type="entry name" value="Spore_GerAC-like_C"/>
</dbReference>
<sequence length="358" mass="40480">MKKAIVWFIFAILLLSGNTVQKTVLEDVQLVSIYGYDYVNKNTVKGIISSPVIPLVENTPPKTEVFAAKAHTSKNTRQKLQGESPEPMVLGRLEALLYSKEIAKRGIFPMVTTMSQDPSLGRNVNLAIVDGSVEKMLDKEYPVSETPAEYVQDLLKHNSKDILPSYMTLHTFMDFYHDVGQDPILPLLVQKKDRIRIKGLALFDGDKYKGYIPYADCFVFKILNESFNNGMYEFKVDGHYLTIENLASKVEKDFKNGNSPKMVINIRLTGKITDAPGMELTNKQIKVIEDDLSHTVSKKGKSLVSKFQDMDVDPLGLVVRAGSQERHLNKKEWESKYYRTLPVEVKVHTEITQSGTIQ</sequence>
<evidence type="ECO:0000256" key="6">
    <source>
        <dbReference type="ARBA" id="ARBA00023139"/>
    </source>
</evidence>
<evidence type="ECO:0000256" key="4">
    <source>
        <dbReference type="ARBA" id="ARBA00022729"/>
    </source>
</evidence>
<dbReference type="AlphaFoldDB" id="A0A2N5M519"/>
<dbReference type="NCBIfam" id="TIGR02887">
    <property type="entry name" value="spore_ger_x_C"/>
    <property type="match status" value="1"/>
</dbReference>
<dbReference type="EMBL" id="PGUY01000040">
    <property type="protein sequence ID" value="PLT29435.1"/>
    <property type="molecule type" value="Genomic_DNA"/>
</dbReference>
<keyword evidence="4 8" id="KW-0732">Signal</keyword>
<gene>
    <name evidence="11" type="ORF">CUU66_13110</name>
</gene>
<proteinExistence type="inferred from homology"/>
<dbReference type="InterPro" id="IPR038501">
    <property type="entry name" value="Spore_GerAC_C_sf"/>
</dbReference>
<dbReference type="PANTHER" id="PTHR35789">
    <property type="entry name" value="SPORE GERMINATION PROTEIN B3"/>
    <property type="match status" value="1"/>
</dbReference>
<keyword evidence="6" id="KW-0564">Palmitate</keyword>
<keyword evidence="5" id="KW-0472">Membrane</keyword>
<dbReference type="RefSeq" id="WP_101642870.1">
    <property type="nucleotide sequence ID" value="NZ_PGUY01000040.1"/>
</dbReference>
<dbReference type="PANTHER" id="PTHR35789:SF1">
    <property type="entry name" value="SPORE GERMINATION PROTEIN B3"/>
    <property type="match status" value="1"/>
</dbReference>
<accession>A0A2N5M519</accession>
<evidence type="ECO:0000256" key="3">
    <source>
        <dbReference type="ARBA" id="ARBA00022544"/>
    </source>
</evidence>
<comment type="subcellular location">
    <subcellularLocation>
        <location evidence="1">Membrane</location>
        <topology evidence="1">Lipid-anchor</topology>
    </subcellularLocation>
</comment>
<feature type="signal peptide" evidence="8">
    <location>
        <begin position="1"/>
        <end position="21"/>
    </location>
</feature>
<name>A0A2N5M519_9BACI</name>
<evidence type="ECO:0000259" key="9">
    <source>
        <dbReference type="Pfam" id="PF05504"/>
    </source>
</evidence>
<dbReference type="GO" id="GO:0009847">
    <property type="term" value="P:spore germination"/>
    <property type="evidence" value="ECO:0007669"/>
    <property type="project" value="InterPro"/>
</dbReference>
<feature type="chain" id="PRO_5039452900" description="Ger(X)C family spore germination protein" evidence="8">
    <location>
        <begin position="22"/>
        <end position="358"/>
    </location>
</feature>
<evidence type="ECO:0000313" key="11">
    <source>
        <dbReference type="EMBL" id="PLT29435.1"/>
    </source>
</evidence>
<dbReference type="InterPro" id="IPR057336">
    <property type="entry name" value="GerAC_N"/>
</dbReference>
<dbReference type="Gene3D" id="3.30.300.210">
    <property type="entry name" value="Nutrient germinant receptor protein C, domain 3"/>
    <property type="match status" value="1"/>
</dbReference>
<dbReference type="OrthoDB" id="2592518at2"/>